<protein>
    <submittedName>
        <fullName evidence="4">Histone H1</fullName>
    </submittedName>
</protein>
<keyword evidence="5" id="KW-1185">Reference proteome</keyword>
<dbReference type="InterPro" id="IPR010886">
    <property type="entry name" value="Hc1"/>
</dbReference>
<dbReference type="AlphaFoldDB" id="A0A085ZG34"/>
<comment type="similarity">
    <text evidence="2">Belongs to the histone H1/H5 family. HCT subfamily.</text>
</comment>
<evidence type="ECO:0000313" key="4">
    <source>
        <dbReference type="EMBL" id="KFF03398.1"/>
    </source>
</evidence>
<evidence type="ECO:0000256" key="2">
    <source>
        <dbReference type="ARBA" id="ARBA00008424"/>
    </source>
</evidence>
<feature type="coiled-coil region" evidence="3">
    <location>
        <begin position="5"/>
        <end position="54"/>
    </location>
</feature>
<reference evidence="4 5" key="1">
    <citation type="submission" date="2014-07" db="EMBL/GenBank/DDBJ databases">
        <title>Genome of Flavobacterium reichenbachii LMG 25512.</title>
        <authorList>
            <person name="Stropko S.J."/>
            <person name="Pipes S.E."/>
            <person name="Newman J.D."/>
        </authorList>
    </citation>
    <scope>NUCLEOTIDE SEQUENCE [LARGE SCALE GENOMIC DNA]</scope>
    <source>
        <strain evidence="4 5">LMG 25512</strain>
    </source>
</reference>
<dbReference type="GO" id="GO:0003677">
    <property type="term" value="F:DNA binding"/>
    <property type="evidence" value="ECO:0007669"/>
    <property type="project" value="InterPro"/>
</dbReference>
<proteinExistence type="inferred from homology"/>
<evidence type="ECO:0000256" key="1">
    <source>
        <dbReference type="ARBA" id="ARBA00002333"/>
    </source>
</evidence>
<dbReference type="EMBL" id="JPRL01000002">
    <property type="protein sequence ID" value="KFF03398.1"/>
    <property type="molecule type" value="Genomic_DNA"/>
</dbReference>
<comment type="caution">
    <text evidence="4">The sequence shown here is derived from an EMBL/GenBank/DDBJ whole genome shotgun (WGS) entry which is preliminary data.</text>
</comment>
<accession>A0A085ZG34</accession>
<dbReference type="GO" id="GO:0030527">
    <property type="term" value="F:structural constituent of chromatin"/>
    <property type="evidence" value="ECO:0007669"/>
    <property type="project" value="InterPro"/>
</dbReference>
<sequence>MKDLLVKINAEIDTFRAEAESLTEKGIKAAGPRARKATLEIEKLLKEFRKVSIEESKK</sequence>
<keyword evidence="3" id="KW-0175">Coiled coil</keyword>
<dbReference type="eggNOG" id="ENOG5032Z73">
    <property type="taxonomic scope" value="Bacteria"/>
</dbReference>
<dbReference type="OrthoDB" id="1004212at2"/>
<dbReference type="RefSeq" id="WP_035688967.1">
    <property type="nucleotide sequence ID" value="NZ_JPRL01000002.1"/>
</dbReference>
<dbReference type="STRING" id="362418.IW19_21150"/>
<comment type="function">
    <text evidence="1">Might have a role analogous to that of eukaryotic histone proteins.</text>
</comment>
<dbReference type="Pfam" id="PF07432">
    <property type="entry name" value="Hc1"/>
    <property type="match status" value="1"/>
</dbReference>
<name>A0A085ZG34_9FLAO</name>
<dbReference type="Proteomes" id="UP000028715">
    <property type="component" value="Unassembled WGS sequence"/>
</dbReference>
<evidence type="ECO:0000256" key="3">
    <source>
        <dbReference type="SAM" id="Coils"/>
    </source>
</evidence>
<organism evidence="4 5">
    <name type="scientific">Flavobacterium reichenbachii</name>
    <dbReference type="NCBI Taxonomy" id="362418"/>
    <lineage>
        <taxon>Bacteria</taxon>
        <taxon>Pseudomonadati</taxon>
        <taxon>Bacteroidota</taxon>
        <taxon>Flavobacteriia</taxon>
        <taxon>Flavobacteriales</taxon>
        <taxon>Flavobacteriaceae</taxon>
        <taxon>Flavobacterium</taxon>
    </lineage>
</organism>
<gene>
    <name evidence="4" type="ORF">IW19_21150</name>
</gene>
<evidence type="ECO:0000313" key="5">
    <source>
        <dbReference type="Proteomes" id="UP000028715"/>
    </source>
</evidence>